<dbReference type="Proteomes" id="UP001151287">
    <property type="component" value="Unassembled WGS sequence"/>
</dbReference>
<dbReference type="PROSITE" id="PS50102">
    <property type="entry name" value="RRM"/>
    <property type="match status" value="1"/>
</dbReference>
<keyword evidence="7" id="KW-1185">Reference proteome</keyword>
<dbReference type="Pfam" id="PF00076">
    <property type="entry name" value="RRM_1"/>
    <property type="match status" value="1"/>
</dbReference>
<keyword evidence="1" id="KW-0677">Repeat</keyword>
<dbReference type="AlphaFoldDB" id="A0A9Q0HXX7"/>
<dbReference type="CDD" id="cd12254">
    <property type="entry name" value="RRM_hnRNPH_ESRPs_RBM12_like"/>
    <property type="match status" value="2"/>
</dbReference>
<feature type="compositionally biased region" description="Low complexity" evidence="4">
    <location>
        <begin position="235"/>
        <end position="253"/>
    </location>
</feature>
<dbReference type="InterPro" id="IPR050666">
    <property type="entry name" value="ESRP"/>
</dbReference>
<evidence type="ECO:0000313" key="7">
    <source>
        <dbReference type="Proteomes" id="UP001151287"/>
    </source>
</evidence>
<dbReference type="InterPro" id="IPR035979">
    <property type="entry name" value="RBD_domain_sf"/>
</dbReference>
<dbReference type="SUPFAM" id="SSF54928">
    <property type="entry name" value="RNA-binding domain, RBD"/>
    <property type="match status" value="2"/>
</dbReference>
<accession>A0A9Q0HXX7</accession>
<comment type="caution">
    <text evidence="6">The sequence shown here is derived from an EMBL/GenBank/DDBJ whole genome shotgun (WGS) entry which is preliminary data.</text>
</comment>
<dbReference type="InterPro" id="IPR000504">
    <property type="entry name" value="RRM_dom"/>
</dbReference>
<proteinExistence type="predicted"/>
<feature type="region of interest" description="Disordered" evidence="4">
    <location>
        <begin position="235"/>
        <end position="258"/>
    </location>
</feature>
<organism evidence="6 7">
    <name type="scientific">Rhynchospora breviuscula</name>
    <dbReference type="NCBI Taxonomy" id="2022672"/>
    <lineage>
        <taxon>Eukaryota</taxon>
        <taxon>Viridiplantae</taxon>
        <taxon>Streptophyta</taxon>
        <taxon>Embryophyta</taxon>
        <taxon>Tracheophyta</taxon>
        <taxon>Spermatophyta</taxon>
        <taxon>Magnoliopsida</taxon>
        <taxon>Liliopsida</taxon>
        <taxon>Poales</taxon>
        <taxon>Cyperaceae</taxon>
        <taxon>Cyperoideae</taxon>
        <taxon>Rhynchosporeae</taxon>
        <taxon>Rhynchospora</taxon>
    </lineage>
</organism>
<dbReference type="GO" id="GO:0003723">
    <property type="term" value="F:RNA binding"/>
    <property type="evidence" value="ECO:0007669"/>
    <property type="project" value="UniProtKB-UniRule"/>
</dbReference>
<dbReference type="InterPro" id="IPR012677">
    <property type="entry name" value="Nucleotide-bd_a/b_plait_sf"/>
</dbReference>
<evidence type="ECO:0000259" key="5">
    <source>
        <dbReference type="PROSITE" id="PS50102"/>
    </source>
</evidence>
<keyword evidence="2 3" id="KW-0694">RNA-binding</keyword>
<dbReference type="SMART" id="SM00360">
    <property type="entry name" value="RRM"/>
    <property type="match status" value="2"/>
</dbReference>
<dbReference type="PANTHER" id="PTHR13976">
    <property type="entry name" value="HETEROGENEOUS NUCLEAR RIBONUCLEOPROTEIN-RELATED"/>
    <property type="match status" value="1"/>
</dbReference>
<gene>
    <name evidence="6" type="ORF">LUZ63_002543</name>
</gene>
<feature type="domain" description="RRM" evidence="5">
    <location>
        <begin position="266"/>
        <end position="343"/>
    </location>
</feature>
<evidence type="ECO:0000256" key="3">
    <source>
        <dbReference type="PROSITE-ProRule" id="PRU00176"/>
    </source>
</evidence>
<dbReference type="Gene3D" id="3.30.70.330">
    <property type="match status" value="3"/>
</dbReference>
<evidence type="ECO:0000256" key="4">
    <source>
        <dbReference type="SAM" id="MobiDB-lite"/>
    </source>
</evidence>
<protein>
    <recommendedName>
        <fullName evidence="5">RRM domain-containing protein</fullName>
    </recommendedName>
</protein>
<evidence type="ECO:0000256" key="2">
    <source>
        <dbReference type="ARBA" id="ARBA00022884"/>
    </source>
</evidence>
<evidence type="ECO:0000313" key="6">
    <source>
        <dbReference type="EMBL" id="KAJ1702764.1"/>
    </source>
</evidence>
<sequence length="355" mass="40290">MQTEARSLRERSVGLQLIAIQAKARYLCKTTMFRKRKYDGGDSREMGLKRNQPYAQGPSLYGGMPGGPNMMYPAGAFGYPNQPPLFPVVRLRGLPFDITEGDVVDFFQGLDLIDILFVHKGGRFSGEAFCMLAYPVQDLNWWAQNQHSRVGSYNLSTYYILTGLKSAQENVDRSWPTIIGPILHGWVKTAGPQHTSPVEFALQRNRQNIGRRYIEVFRCKREEYYTAVAQEVSSSKFSSSPRRTGPPSRSKPSADGSKDDHVVYTGILRMRGLPFSAGKEEIIDFFKEFELTEDMVHLVVNPDGRPSGEAFVEFRSAEDSKEAMKNDRMTLGSRYIELFPSHMKEMDEAIVRERL</sequence>
<evidence type="ECO:0000256" key="1">
    <source>
        <dbReference type="ARBA" id="ARBA00022737"/>
    </source>
</evidence>
<dbReference type="EMBL" id="JAMQYH010000001">
    <property type="protein sequence ID" value="KAJ1702764.1"/>
    <property type="molecule type" value="Genomic_DNA"/>
</dbReference>
<reference evidence="6" key="1">
    <citation type="journal article" date="2022" name="Cell">
        <title>Repeat-based holocentromeres influence genome architecture and karyotype evolution.</title>
        <authorList>
            <person name="Hofstatter P.G."/>
            <person name="Thangavel G."/>
            <person name="Lux T."/>
            <person name="Neumann P."/>
            <person name="Vondrak T."/>
            <person name="Novak P."/>
            <person name="Zhang M."/>
            <person name="Costa L."/>
            <person name="Castellani M."/>
            <person name="Scott A."/>
            <person name="Toegelov H."/>
            <person name="Fuchs J."/>
            <person name="Mata-Sucre Y."/>
            <person name="Dias Y."/>
            <person name="Vanzela A.L.L."/>
            <person name="Huettel B."/>
            <person name="Almeida C.C.S."/>
            <person name="Simkova H."/>
            <person name="Souza G."/>
            <person name="Pedrosa-Harand A."/>
            <person name="Macas J."/>
            <person name="Mayer K.F.X."/>
            <person name="Houben A."/>
            <person name="Marques A."/>
        </authorList>
    </citation>
    <scope>NUCLEOTIDE SEQUENCE</scope>
    <source>
        <strain evidence="6">RhyBre1mFocal</strain>
    </source>
</reference>
<dbReference type="OrthoDB" id="431068at2759"/>
<name>A0A9Q0HXX7_9POAL</name>